<dbReference type="InterPro" id="IPR011335">
    <property type="entry name" value="Restrct_endonuc-II-like"/>
</dbReference>
<dbReference type="PIRSF" id="PIRSF018267">
    <property type="entry name" value="VSR_endonuc"/>
    <property type="match status" value="1"/>
</dbReference>
<comment type="function">
    <text evidence="6">May nick specific sequences that contain T:G mispairs resulting from m5C-deamination.</text>
</comment>
<dbReference type="GO" id="GO:0006298">
    <property type="term" value="P:mismatch repair"/>
    <property type="evidence" value="ECO:0007669"/>
    <property type="project" value="UniProtKB-UniRule"/>
</dbReference>
<evidence type="ECO:0000313" key="7">
    <source>
        <dbReference type="EMBL" id="TDY55933.1"/>
    </source>
</evidence>
<dbReference type="InterPro" id="IPR004603">
    <property type="entry name" value="DNA_mismatch_endonuc_vsr"/>
</dbReference>
<dbReference type="SUPFAM" id="SSF52980">
    <property type="entry name" value="Restriction endonuclease-like"/>
    <property type="match status" value="1"/>
</dbReference>
<evidence type="ECO:0000256" key="3">
    <source>
        <dbReference type="ARBA" id="ARBA00022763"/>
    </source>
</evidence>
<accession>A0A4R8M1L4</accession>
<sequence length="140" mass="16043">MASIRGKDTKPEMALRLALHSLGFRYRVHVGGLPGSPDIVLSRYKAVIFVNGCFWHLHGCGYARVPKERVVFWESKFRRNKARDASNVEALLAAGWRVLIVWECAFGKKGSRERDSLLSETADWIRSSEKYREIPHFPPE</sequence>
<keyword evidence="3 6" id="KW-0227">DNA damage</keyword>
<evidence type="ECO:0000313" key="8">
    <source>
        <dbReference type="Proteomes" id="UP000295066"/>
    </source>
</evidence>
<keyword evidence="5 6" id="KW-0234">DNA repair</keyword>
<evidence type="ECO:0000256" key="4">
    <source>
        <dbReference type="ARBA" id="ARBA00022801"/>
    </source>
</evidence>
<evidence type="ECO:0000256" key="5">
    <source>
        <dbReference type="ARBA" id="ARBA00023204"/>
    </source>
</evidence>
<proteinExistence type="inferred from homology"/>
<dbReference type="Pfam" id="PF03852">
    <property type="entry name" value="Vsr"/>
    <property type="match status" value="1"/>
</dbReference>
<organism evidence="7 8">
    <name type="scientific">Aminivibrio pyruvatiphilus</name>
    <dbReference type="NCBI Taxonomy" id="1005740"/>
    <lineage>
        <taxon>Bacteria</taxon>
        <taxon>Thermotogati</taxon>
        <taxon>Synergistota</taxon>
        <taxon>Synergistia</taxon>
        <taxon>Synergistales</taxon>
        <taxon>Aminobacteriaceae</taxon>
        <taxon>Aminivibrio</taxon>
    </lineage>
</organism>
<dbReference type="Gene3D" id="3.40.960.10">
    <property type="entry name" value="VSR Endonuclease"/>
    <property type="match status" value="1"/>
</dbReference>
<evidence type="ECO:0000256" key="6">
    <source>
        <dbReference type="PIRNR" id="PIRNR018267"/>
    </source>
</evidence>
<dbReference type="CDD" id="cd00221">
    <property type="entry name" value="Vsr"/>
    <property type="match status" value="1"/>
</dbReference>
<protein>
    <recommendedName>
        <fullName evidence="6">Very short patch repair endonuclease</fullName>
        <ecNumber evidence="6">3.1.-.-</ecNumber>
    </recommendedName>
</protein>
<comment type="similarity">
    <text evidence="6">Belongs to the vsr family.</text>
</comment>
<evidence type="ECO:0000256" key="2">
    <source>
        <dbReference type="ARBA" id="ARBA00022759"/>
    </source>
</evidence>
<evidence type="ECO:0000256" key="1">
    <source>
        <dbReference type="ARBA" id="ARBA00022722"/>
    </source>
</evidence>
<name>A0A4R8M1L4_9BACT</name>
<dbReference type="AlphaFoldDB" id="A0A4R8M1L4"/>
<dbReference type="NCBIfam" id="TIGR00632">
    <property type="entry name" value="vsr"/>
    <property type="match status" value="1"/>
</dbReference>
<reference evidence="7 8" key="1">
    <citation type="submission" date="2019-03" db="EMBL/GenBank/DDBJ databases">
        <title>Genomic Encyclopedia of Type Strains, Phase IV (KMG-IV): sequencing the most valuable type-strain genomes for metagenomic binning, comparative biology and taxonomic classification.</title>
        <authorList>
            <person name="Goeker M."/>
        </authorList>
    </citation>
    <scope>NUCLEOTIDE SEQUENCE [LARGE SCALE GENOMIC DNA]</scope>
    <source>
        <strain evidence="7 8">DSM 25964</strain>
    </source>
</reference>
<gene>
    <name evidence="7" type="ORF">C8D99_12014</name>
</gene>
<dbReference type="GO" id="GO:0004519">
    <property type="term" value="F:endonuclease activity"/>
    <property type="evidence" value="ECO:0007669"/>
    <property type="project" value="UniProtKB-KW"/>
</dbReference>
<dbReference type="GO" id="GO:0016787">
    <property type="term" value="F:hydrolase activity"/>
    <property type="evidence" value="ECO:0007669"/>
    <property type="project" value="UniProtKB-KW"/>
</dbReference>
<keyword evidence="8" id="KW-1185">Reference proteome</keyword>
<keyword evidence="2 6" id="KW-0255">Endonuclease</keyword>
<keyword evidence="1 6" id="KW-0540">Nuclease</keyword>
<dbReference type="EC" id="3.1.-.-" evidence="6"/>
<dbReference type="EMBL" id="SORI01000020">
    <property type="protein sequence ID" value="TDY55933.1"/>
    <property type="molecule type" value="Genomic_DNA"/>
</dbReference>
<comment type="caution">
    <text evidence="7">The sequence shown here is derived from an EMBL/GenBank/DDBJ whole genome shotgun (WGS) entry which is preliminary data.</text>
</comment>
<dbReference type="Proteomes" id="UP000295066">
    <property type="component" value="Unassembled WGS sequence"/>
</dbReference>
<keyword evidence="4 6" id="KW-0378">Hydrolase</keyword>